<reference evidence="1 2" key="1">
    <citation type="journal article" date="2012" name="J. Bacteriol.">
        <title>Genome Sequence of Blastococcus saxobsidens DD2, a Stone-Inhabiting Bacterium.</title>
        <authorList>
            <person name="Chouaia B."/>
            <person name="Crotti E."/>
            <person name="Brusetti L."/>
            <person name="Daffonchio D."/>
            <person name="Essoussi I."/>
            <person name="Nouioui I."/>
            <person name="Sbissi I."/>
            <person name="Ghodhbane-Gtari F."/>
            <person name="Gtari M."/>
            <person name="Vacherie B."/>
            <person name="Barbe V."/>
            <person name="Medigue C."/>
            <person name="Gury J."/>
            <person name="Pujic P."/>
            <person name="Normand P."/>
        </authorList>
    </citation>
    <scope>NUCLEOTIDE SEQUENCE [LARGE SCALE GENOMIC DNA]</scope>
    <source>
        <strain evidence="1 2">DD2</strain>
    </source>
</reference>
<dbReference type="Proteomes" id="UP000007517">
    <property type="component" value="Chromosome"/>
</dbReference>
<evidence type="ECO:0000313" key="1">
    <source>
        <dbReference type="EMBL" id="CCG04276.1"/>
    </source>
</evidence>
<proteinExistence type="predicted"/>
<protein>
    <submittedName>
        <fullName evidence="1">Uncharacterized protein</fullName>
    </submittedName>
</protein>
<name>H6RS82_BLASD</name>
<keyword evidence="2" id="KW-1185">Reference proteome</keyword>
<dbReference type="KEGG" id="bsd:BLASA_3409"/>
<sequence>MREEMTSARSLPARLGPLPGLALVLLGALIALGTLAAAWAPALGDGRHEACTSRGVPYSPPYESWRVEVAVSALPIGVTCTWTDPDTGHVVRQEPSWGPTVAAGIGAAFGCGWLAAAGWVRILRGAGGT</sequence>
<accession>H6RS82</accession>
<dbReference type="HOGENOM" id="CLU_1944559_0_0_11"/>
<evidence type="ECO:0000313" key="2">
    <source>
        <dbReference type="Proteomes" id="UP000007517"/>
    </source>
</evidence>
<dbReference type="EMBL" id="FO117623">
    <property type="protein sequence ID" value="CCG04276.1"/>
    <property type="molecule type" value="Genomic_DNA"/>
</dbReference>
<gene>
    <name evidence="1" type="ordered locus">BLASA_3409</name>
</gene>
<organism evidence="1 2">
    <name type="scientific">Blastococcus saxobsidens (strain DD2)</name>
    <dbReference type="NCBI Taxonomy" id="1146883"/>
    <lineage>
        <taxon>Bacteria</taxon>
        <taxon>Bacillati</taxon>
        <taxon>Actinomycetota</taxon>
        <taxon>Actinomycetes</taxon>
        <taxon>Geodermatophilales</taxon>
        <taxon>Geodermatophilaceae</taxon>
        <taxon>Blastococcus</taxon>
    </lineage>
</organism>
<reference evidence="2" key="2">
    <citation type="submission" date="2012-02" db="EMBL/GenBank/DDBJ databases">
        <title>Complete genome sequence of Blastococcus saxobsidens strain DD2.</title>
        <authorList>
            <person name="Genoscope."/>
        </authorList>
    </citation>
    <scope>NUCLEOTIDE SEQUENCE [LARGE SCALE GENOMIC DNA]</scope>
    <source>
        <strain evidence="2">DD2</strain>
    </source>
</reference>
<dbReference type="AlphaFoldDB" id="H6RS82"/>